<organism evidence="1 2">
    <name type="scientific">Brachionus calyciflorus</name>
    <dbReference type="NCBI Taxonomy" id="104777"/>
    <lineage>
        <taxon>Eukaryota</taxon>
        <taxon>Metazoa</taxon>
        <taxon>Spiralia</taxon>
        <taxon>Gnathifera</taxon>
        <taxon>Rotifera</taxon>
        <taxon>Eurotatoria</taxon>
        <taxon>Monogononta</taxon>
        <taxon>Pseudotrocha</taxon>
        <taxon>Ploima</taxon>
        <taxon>Brachionidae</taxon>
        <taxon>Brachionus</taxon>
    </lineage>
</organism>
<evidence type="ECO:0000313" key="1">
    <source>
        <dbReference type="EMBL" id="CAF1075304.1"/>
    </source>
</evidence>
<dbReference type="AlphaFoldDB" id="A0A814M8W8"/>
<reference evidence="1" key="1">
    <citation type="submission" date="2021-02" db="EMBL/GenBank/DDBJ databases">
        <authorList>
            <person name="Nowell W R."/>
        </authorList>
    </citation>
    <scope>NUCLEOTIDE SEQUENCE</scope>
    <source>
        <strain evidence="1">Ploen Becks lab</strain>
    </source>
</reference>
<gene>
    <name evidence="1" type="ORF">OXX778_LOCUS19933</name>
</gene>
<proteinExistence type="predicted"/>
<dbReference type="Proteomes" id="UP000663879">
    <property type="component" value="Unassembled WGS sequence"/>
</dbReference>
<evidence type="ECO:0000313" key="2">
    <source>
        <dbReference type="Proteomes" id="UP000663879"/>
    </source>
</evidence>
<dbReference type="OrthoDB" id="10062030at2759"/>
<keyword evidence="2" id="KW-1185">Reference proteome</keyword>
<comment type="caution">
    <text evidence="1">The sequence shown here is derived from an EMBL/GenBank/DDBJ whole genome shotgun (WGS) entry which is preliminary data.</text>
</comment>
<name>A0A814M8W8_9BILA</name>
<protein>
    <submittedName>
        <fullName evidence="1">Uncharacterized protein</fullName>
    </submittedName>
</protein>
<dbReference type="EMBL" id="CAJNOC010006321">
    <property type="protein sequence ID" value="CAF1075304.1"/>
    <property type="molecule type" value="Genomic_DNA"/>
</dbReference>
<accession>A0A814M8W8</accession>
<sequence length="185" mass="21313">MNKAKIQHDRKIKKTEYKIGELVLTDHPELKKGLSSGIAHKYFGPFEIVGKNPNNVDYYIKKLGAKKCRTKQVHISRLKTFFYNKADFLEKCSEKTIKLESANKPSELNNTNKIKNKITKKSKKINSESASNSDITFKPQKLETVSKSTRKLRSKKIIRNNYSSESNTSDYETLAEIKNKLKKII</sequence>